<gene>
    <name evidence="1" type="ORF">N7472_004739</name>
</gene>
<reference evidence="1" key="2">
    <citation type="journal article" date="2023" name="IMA Fungus">
        <title>Comparative genomic study of the Penicillium genus elucidates a diverse pangenome and 15 lateral gene transfer events.</title>
        <authorList>
            <person name="Petersen C."/>
            <person name="Sorensen T."/>
            <person name="Nielsen M.R."/>
            <person name="Sondergaard T.E."/>
            <person name="Sorensen J.L."/>
            <person name="Fitzpatrick D.A."/>
            <person name="Frisvad J.C."/>
            <person name="Nielsen K.L."/>
        </authorList>
    </citation>
    <scope>NUCLEOTIDE SEQUENCE</scope>
    <source>
        <strain evidence="1">IBT 16849</strain>
    </source>
</reference>
<sequence>MTGEESMNLSKGRQPEHCEYGRLAHGTQICQLVIETEDAALPRQGYLIPDGQELKEEEIVDIVFGVSAPSKWFRGIPSSST</sequence>
<comment type="caution">
    <text evidence="1">The sequence shown here is derived from an EMBL/GenBank/DDBJ whole genome shotgun (WGS) entry which is preliminary data.</text>
</comment>
<dbReference type="AlphaFoldDB" id="A0A9W9JMC0"/>
<organism evidence="1 2">
    <name type="scientific">Penicillium cf. griseofulvum</name>
    <dbReference type="NCBI Taxonomy" id="2972120"/>
    <lineage>
        <taxon>Eukaryota</taxon>
        <taxon>Fungi</taxon>
        <taxon>Dikarya</taxon>
        <taxon>Ascomycota</taxon>
        <taxon>Pezizomycotina</taxon>
        <taxon>Eurotiomycetes</taxon>
        <taxon>Eurotiomycetidae</taxon>
        <taxon>Eurotiales</taxon>
        <taxon>Aspergillaceae</taxon>
        <taxon>Penicillium</taxon>
    </lineage>
</organism>
<evidence type="ECO:0000313" key="1">
    <source>
        <dbReference type="EMBL" id="KAJ5199535.1"/>
    </source>
</evidence>
<keyword evidence="2" id="KW-1185">Reference proteome</keyword>
<name>A0A9W9JMC0_9EURO</name>
<reference evidence="1" key="1">
    <citation type="submission" date="2022-11" db="EMBL/GenBank/DDBJ databases">
        <authorList>
            <person name="Petersen C."/>
        </authorList>
    </citation>
    <scope>NUCLEOTIDE SEQUENCE</scope>
    <source>
        <strain evidence="1">IBT 16849</strain>
    </source>
</reference>
<dbReference type="EMBL" id="JAPQKP010000003">
    <property type="protein sequence ID" value="KAJ5199535.1"/>
    <property type="molecule type" value="Genomic_DNA"/>
</dbReference>
<proteinExistence type="predicted"/>
<protein>
    <submittedName>
        <fullName evidence="1">Uncharacterized protein</fullName>
    </submittedName>
</protein>
<dbReference type="Proteomes" id="UP001150879">
    <property type="component" value="Unassembled WGS sequence"/>
</dbReference>
<evidence type="ECO:0000313" key="2">
    <source>
        <dbReference type="Proteomes" id="UP001150879"/>
    </source>
</evidence>
<accession>A0A9W9JMC0</accession>